<evidence type="ECO:0000256" key="2">
    <source>
        <dbReference type="ARBA" id="ARBA00022741"/>
    </source>
</evidence>
<dbReference type="PANTHER" id="PTHR43024">
    <property type="entry name" value="UDP-N-ACETYLMURAMOYL-TRIPEPTIDE--D-ALANYL-D-ALANINE LIGASE"/>
    <property type="match status" value="1"/>
</dbReference>
<feature type="transmembrane region" description="Helical" evidence="4">
    <location>
        <begin position="84"/>
        <end position="103"/>
    </location>
</feature>
<evidence type="ECO:0000259" key="5">
    <source>
        <dbReference type="Pfam" id="PF02875"/>
    </source>
</evidence>
<feature type="domain" description="Mur ligase central" evidence="6">
    <location>
        <begin position="107"/>
        <end position="197"/>
    </location>
</feature>
<dbReference type="InterPro" id="IPR051046">
    <property type="entry name" value="MurCDEF_CellWall_CoF430Synth"/>
</dbReference>
<keyword evidence="2" id="KW-0547">Nucleotide-binding</keyword>
<dbReference type="Proteomes" id="UP000034316">
    <property type="component" value="Unassembled WGS sequence"/>
</dbReference>
<keyword evidence="4" id="KW-0812">Transmembrane</keyword>
<keyword evidence="1 7" id="KW-0436">Ligase</keyword>
<dbReference type="InterPro" id="IPR013221">
    <property type="entry name" value="Mur_ligase_cen"/>
</dbReference>
<dbReference type="Gene3D" id="3.90.190.20">
    <property type="entry name" value="Mur ligase, C-terminal domain"/>
    <property type="match status" value="1"/>
</dbReference>
<protein>
    <submittedName>
        <fullName evidence="7">UDP-N-acetylmuramoyl-tripeptide-D-alanyl-D-alanine ligase</fullName>
    </submittedName>
</protein>
<reference evidence="7 8" key="1">
    <citation type="journal article" date="2015" name="Nature">
        <title>rRNA introns, odd ribosomes, and small enigmatic genomes across a large radiation of phyla.</title>
        <authorList>
            <person name="Brown C.T."/>
            <person name="Hug L.A."/>
            <person name="Thomas B.C."/>
            <person name="Sharon I."/>
            <person name="Castelle C.J."/>
            <person name="Singh A."/>
            <person name="Wilkins M.J."/>
            <person name="Williams K.H."/>
            <person name="Banfield J.F."/>
        </authorList>
    </citation>
    <scope>NUCLEOTIDE SEQUENCE [LARGE SCALE GENOMIC DNA]</scope>
</reference>
<feature type="domain" description="Mur ligase C-terminal" evidence="5">
    <location>
        <begin position="232"/>
        <end position="348"/>
    </location>
</feature>
<sequence length="362" mass="41313">MKSIILNILTYFAGKILKSKKPEIVAITGSAGKTTVKEAIYSTLKSSRQWKDKVFSNYGNLNTEFGIPLSIAIIRVKPPNKLTWFFILIYYVIKSTLILFGLIKYPRILILEMAADKPDDIKYLTNYIHPIIAIITNIGPAHLEKFIKIDAVIDEKAQIIKHLSPNGIAILNKQSDYYHELSQYLPNDAKLILIDYPVEESYIGFTRLVGKYFRLNLSQIDSVLNKYSPPKGRLEIIKKNGLTIIDSSYNSNPLSLQVVLAKGRSLKISQRPERYIGIIGDMKELGENADKYHLDFKEILKKDFDILISVGEKSKLFEADYHFEKVQDAIPFVLKQVQKNDMLLIKGSHSVHLEKIVQKLIK</sequence>
<dbReference type="Gene3D" id="3.40.1190.10">
    <property type="entry name" value="Mur-like, catalytic domain"/>
    <property type="match status" value="1"/>
</dbReference>
<keyword evidence="3" id="KW-0067">ATP-binding</keyword>
<dbReference type="Pfam" id="PF02875">
    <property type="entry name" value="Mur_ligase_C"/>
    <property type="match status" value="1"/>
</dbReference>
<comment type="caution">
    <text evidence="7">The sequence shown here is derived from an EMBL/GenBank/DDBJ whole genome shotgun (WGS) entry which is preliminary data.</text>
</comment>
<dbReference type="GO" id="GO:0016881">
    <property type="term" value="F:acid-amino acid ligase activity"/>
    <property type="evidence" value="ECO:0007669"/>
    <property type="project" value="InterPro"/>
</dbReference>
<dbReference type="InterPro" id="IPR036615">
    <property type="entry name" value="Mur_ligase_C_dom_sf"/>
</dbReference>
<proteinExistence type="predicted"/>
<name>A0A0G0FN65_9BACT</name>
<dbReference type="PATRIC" id="fig|1618333.3.peg.254"/>
<evidence type="ECO:0000313" key="7">
    <source>
        <dbReference type="EMBL" id="KKP88885.1"/>
    </source>
</evidence>
<dbReference type="PANTHER" id="PTHR43024:SF1">
    <property type="entry name" value="UDP-N-ACETYLMURAMOYL-TRIPEPTIDE--D-ALANYL-D-ALANINE LIGASE"/>
    <property type="match status" value="1"/>
</dbReference>
<evidence type="ECO:0000256" key="1">
    <source>
        <dbReference type="ARBA" id="ARBA00022598"/>
    </source>
</evidence>
<evidence type="ECO:0000313" key="8">
    <source>
        <dbReference type="Proteomes" id="UP000034316"/>
    </source>
</evidence>
<keyword evidence="4" id="KW-1133">Transmembrane helix</keyword>
<dbReference type="AlphaFoldDB" id="A0A0G0FN65"/>
<organism evidence="7 8">
    <name type="scientific">Berkelbacteria bacterium GW2011_GWA2_35_9</name>
    <dbReference type="NCBI Taxonomy" id="1618333"/>
    <lineage>
        <taxon>Bacteria</taxon>
        <taxon>Candidatus Berkelbacteria</taxon>
    </lineage>
</organism>
<keyword evidence="4" id="KW-0472">Membrane</keyword>
<gene>
    <name evidence="7" type="ORF">UR93_C0006G0018</name>
</gene>
<evidence type="ECO:0000256" key="3">
    <source>
        <dbReference type="ARBA" id="ARBA00022840"/>
    </source>
</evidence>
<dbReference type="Pfam" id="PF08245">
    <property type="entry name" value="Mur_ligase_M"/>
    <property type="match status" value="2"/>
</dbReference>
<dbReference type="GO" id="GO:0005524">
    <property type="term" value="F:ATP binding"/>
    <property type="evidence" value="ECO:0007669"/>
    <property type="project" value="UniProtKB-KW"/>
</dbReference>
<dbReference type="InterPro" id="IPR004101">
    <property type="entry name" value="Mur_ligase_C"/>
</dbReference>
<accession>A0A0G0FN65</accession>
<feature type="domain" description="Mur ligase central" evidence="6">
    <location>
        <begin position="27"/>
        <end position="73"/>
    </location>
</feature>
<dbReference type="EMBL" id="LBRB01000006">
    <property type="protein sequence ID" value="KKP88885.1"/>
    <property type="molecule type" value="Genomic_DNA"/>
</dbReference>
<evidence type="ECO:0000256" key="4">
    <source>
        <dbReference type="SAM" id="Phobius"/>
    </source>
</evidence>
<evidence type="ECO:0000259" key="6">
    <source>
        <dbReference type="Pfam" id="PF08245"/>
    </source>
</evidence>
<dbReference type="SUPFAM" id="SSF53623">
    <property type="entry name" value="MurD-like peptide ligases, catalytic domain"/>
    <property type="match status" value="1"/>
</dbReference>
<dbReference type="STRING" id="1618333.UR93_C0006G0018"/>
<dbReference type="SUPFAM" id="SSF53244">
    <property type="entry name" value="MurD-like peptide ligases, peptide-binding domain"/>
    <property type="match status" value="1"/>
</dbReference>
<dbReference type="InterPro" id="IPR036565">
    <property type="entry name" value="Mur-like_cat_sf"/>
</dbReference>